<organism evidence="1 2">
    <name type="scientific">Tigheibacillus halophilus</name>
    <dbReference type="NCBI Taxonomy" id="361280"/>
    <lineage>
        <taxon>Bacteria</taxon>
        <taxon>Bacillati</taxon>
        <taxon>Bacillota</taxon>
        <taxon>Bacilli</taxon>
        <taxon>Bacillales</taxon>
        <taxon>Bacillaceae</taxon>
        <taxon>Tigheibacillus</taxon>
    </lineage>
</organism>
<dbReference type="Proteomes" id="UP001281447">
    <property type="component" value="Unassembled WGS sequence"/>
</dbReference>
<name>A0ABU5C6H9_9BACI</name>
<sequence>MNFIKAKRKGRYEFVIGTTASGSTPTTESKMDWVMLRNMLDLRENNNSWWKNPPIKVTVHNWGQNVLTYTVIPGSTTVGDNWSIVDTQEIKIASSPSSYRSLSGVSF</sequence>
<gene>
    <name evidence="1" type="ORF">RWE15_10440</name>
</gene>
<reference evidence="1 2" key="1">
    <citation type="submission" date="2023-10" db="EMBL/GenBank/DDBJ databases">
        <title>Virgibacillus halophilus 5B73C genome.</title>
        <authorList>
            <person name="Miliotis G."/>
            <person name="Sengupta P."/>
            <person name="Hameed A."/>
            <person name="Chuvochina M."/>
            <person name="Mcdonagh F."/>
            <person name="Simpson A.C."/>
            <person name="Singh N.K."/>
            <person name="Rekha P.D."/>
            <person name="Raman K."/>
            <person name="Hugenholtz P."/>
            <person name="Venkateswaran K."/>
        </authorList>
    </citation>
    <scope>NUCLEOTIDE SEQUENCE [LARGE SCALE GENOMIC DNA]</scope>
    <source>
        <strain evidence="1 2">5B73C</strain>
    </source>
</reference>
<dbReference type="EMBL" id="JAWDIP010000003">
    <property type="protein sequence ID" value="MDY0394800.1"/>
    <property type="molecule type" value="Genomic_DNA"/>
</dbReference>
<keyword evidence="2" id="KW-1185">Reference proteome</keyword>
<proteinExistence type="predicted"/>
<evidence type="ECO:0000313" key="2">
    <source>
        <dbReference type="Proteomes" id="UP001281447"/>
    </source>
</evidence>
<protein>
    <submittedName>
        <fullName evidence="1">Uncharacterized protein</fullName>
    </submittedName>
</protein>
<evidence type="ECO:0000313" key="1">
    <source>
        <dbReference type="EMBL" id="MDY0394800.1"/>
    </source>
</evidence>
<comment type="caution">
    <text evidence="1">The sequence shown here is derived from an EMBL/GenBank/DDBJ whole genome shotgun (WGS) entry which is preliminary data.</text>
</comment>
<accession>A0ABU5C6H9</accession>